<reference evidence="14" key="1">
    <citation type="submission" date="2020-05" db="EMBL/GenBank/DDBJ databases">
        <title>Mycena genomes resolve the evolution of fungal bioluminescence.</title>
        <authorList>
            <person name="Tsai I.J."/>
        </authorList>
    </citation>
    <scope>NUCLEOTIDE SEQUENCE</scope>
    <source>
        <strain evidence="14">160909Yilan</strain>
    </source>
</reference>
<dbReference type="GO" id="GO:0016614">
    <property type="term" value="F:oxidoreductase activity, acting on CH-OH group of donors"/>
    <property type="evidence" value="ECO:0007669"/>
    <property type="project" value="InterPro"/>
</dbReference>
<feature type="binding site" evidence="9">
    <location>
        <position position="106"/>
    </location>
    <ligand>
        <name>FAD</name>
        <dbReference type="ChEBI" id="CHEBI:57692"/>
    </ligand>
</feature>
<dbReference type="PROSITE" id="PS00624">
    <property type="entry name" value="GMC_OXRED_2"/>
    <property type="match status" value="1"/>
</dbReference>
<dbReference type="Gene3D" id="3.50.50.60">
    <property type="entry name" value="FAD/NAD(P)-binding domain"/>
    <property type="match status" value="1"/>
</dbReference>
<dbReference type="PIRSF" id="PIRSF000137">
    <property type="entry name" value="Alcohol_oxidase"/>
    <property type="match status" value="1"/>
</dbReference>
<evidence type="ECO:0000256" key="2">
    <source>
        <dbReference type="ARBA" id="ARBA00010790"/>
    </source>
</evidence>
<dbReference type="PANTHER" id="PTHR11552">
    <property type="entry name" value="GLUCOSE-METHANOL-CHOLINE GMC OXIDOREDUCTASE"/>
    <property type="match status" value="1"/>
</dbReference>
<dbReference type="InterPro" id="IPR007867">
    <property type="entry name" value="GMC_OxRtase_C"/>
</dbReference>
<dbReference type="Proteomes" id="UP000623467">
    <property type="component" value="Unassembled WGS sequence"/>
</dbReference>
<comment type="cofactor">
    <cofactor evidence="1 9">
        <name>FAD</name>
        <dbReference type="ChEBI" id="CHEBI:57692"/>
    </cofactor>
</comment>
<dbReference type="PANTHER" id="PTHR11552:SF201">
    <property type="entry name" value="GLUCOSE-METHANOL-CHOLINE OXIDOREDUCTASE N-TERMINAL DOMAIN-CONTAINING PROTEIN"/>
    <property type="match status" value="1"/>
</dbReference>
<keyword evidence="15" id="KW-1185">Reference proteome</keyword>
<evidence type="ECO:0000313" key="15">
    <source>
        <dbReference type="Proteomes" id="UP000623467"/>
    </source>
</evidence>
<evidence type="ECO:0000256" key="8">
    <source>
        <dbReference type="PIRSR" id="PIRSR000137-1"/>
    </source>
</evidence>
<dbReference type="Pfam" id="PF00732">
    <property type="entry name" value="GMC_oxred_N"/>
    <property type="match status" value="1"/>
</dbReference>
<evidence type="ECO:0000256" key="7">
    <source>
        <dbReference type="ARBA" id="ARBA00023180"/>
    </source>
</evidence>
<dbReference type="InterPro" id="IPR036188">
    <property type="entry name" value="FAD/NAD-bd_sf"/>
</dbReference>
<keyword evidence="4 11" id="KW-0732">Signal</keyword>
<dbReference type="OrthoDB" id="269227at2759"/>
<name>A0A8H6ZEH7_9AGAR</name>
<keyword evidence="3 10" id="KW-0285">Flavoprotein</keyword>
<evidence type="ECO:0000256" key="1">
    <source>
        <dbReference type="ARBA" id="ARBA00001974"/>
    </source>
</evidence>
<feature type="domain" description="Glucose-methanol-choline oxidoreductase N-terminal" evidence="12">
    <location>
        <begin position="104"/>
        <end position="127"/>
    </location>
</feature>
<gene>
    <name evidence="14" type="ORF">MSAN_00426700</name>
</gene>
<dbReference type="SUPFAM" id="SSF54373">
    <property type="entry name" value="FAD-linked reductases, C-terminal domain"/>
    <property type="match status" value="1"/>
</dbReference>
<keyword evidence="6" id="KW-0560">Oxidoreductase</keyword>
<feature type="domain" description="Glucose-methanol-choline oxidoreductase N-terminal" evidence="13">
    <location>
        <begin position="296"/>
        <end position="310"/>
    </location>
</feature>
<evidence type="ECO:0000259" key="13">
    <source>
        <dbReference type="PROSITE" id="PS00624"/>
    </source>
</evidence>
<keyword evidence="5 9" id="KW-0274">FAD</keyword>
<dbReference type="AlphaFoldDB" id="A0A8H6ZEH7"/>
<evidence type="ECO:0000256" key="9">
    <source>
        <dbReference type="PIRSR" id="PIRSR000137-2"/>
    </source>
</evidence>
<accession>A0A8H6ZEH7</accession>
<evidence type="ECO:0000256" key="4">
    <source>
        <dbReference type="ARBA" id="ARBA00022729"/>
    </source>
</evidence>
<sequence>MALYLWLLALCAQRALADPTALSRSYDYIIVGGGPAGLTLANRLTEDSHTQVLVLEAGESRLGDPLIDIPGFLGSTVGNASYDWLFSTVPQVHSNNNTYVWNRGKVLGGSTAINFMAWGRPALNEIDAIGSLGNPGWTGANLFKYMRKAETFTPPDPAFAVANNLTFIPSAHGTSGPVHSSFSRFISDAQKPWLSALGALGVHRVEDALAGEDVGAWMAPSDINGITVTRSYAAAAYFVPVSSRPNLVVLTGAEATRIISSSKNGLVTATGVELSLAGQNYSVAVKSGAEVILSAGTIKTPQLLELSGIGNSDILRRFGIETKVSLPGVGEGIIDQVFFGISYELNNDSIITLDDLRDPTFEAAALAEYWRRERYDINRRPGEKIAEGNYSAIQKEKWDVVIQGLREPTKRGYIELVAFPGFFTTASAPEPGKKYITFTGNLHFPFSTGSIHIASTDPFVQPAIDPHYYEEEFDIQSLVSVLKFNRKLANTGGFKDLFAAEIDPGVAVQTDEEIMDYIKNHGGPEYHTVGSAAMLPRDKGGVVSPQLKVYGTSNIRVVDLSILPLQISAHPMSTLYGVAEKAADIIRGIVTV</sequence>
<keyword evidence="7" id="KW-0325">Glycoprotein</keyword>
<feature type="chain" id="PRO_5034364210" evidence="11">
    <location>
        <begin position="18"/>
        <end position="592"/>
    </location>
</feature>
<evidence type="ECO:0000313" key="14">
    <source>
        <dbReference type="EMBL" id="KAF7375391.1"/>
    </source>
</evidence>
<dbReference type="Pfam" id="PF05199">
    <property type="entry name" value="GMC_oxred_C"/>
    <property type="match status" value="1"/>
</dbReference>
<organism evidence="14 15">
    <name type="scientific">Mycena sanguinolenta</name>
    <dbReference type="NCBI Taxonomy" id="230812"/>
    <lineage>
        <taxon>Eukaryota</taxon>
        <taxon>Fungi</taxon>
        <taxon>Dikarya</taxon>
        <taxon>Basidiomycota</taxon>
        <taxon>Agaricomycotina</taxon>
        <taxon>Agaricomycetes</taxon>
        <taxon>Agaricomycetidae</taxon>
        <taxon>Agaricales</taxon>
        <taxon>Marasmiineae</taxon>
        <taxon>Mycenaceae</taxon>
        <taxon>Mycena</taxon>
    </lineage>
</organism>
<comment type="similarity">
    <text evidence="2 10">Belongs to the GMC oxidoreductase family.</text>
</comment>
<dbReference type="SUPFAM" id="SSF51905">
    <property type="entry name" value="FAD/NAD(P)-binding domain"/>
    <property type="match status" value="1"/>
</dbReference>
<evidence type="ECO:0000256" key="11">
    <source>
        <dbReference type="SAM" id="SignalP"/>
    </source>
</evidence>
<evidence type="ECO:0000256" key="10">
    <source>
        <dbReference type="RuleBase" id="RU003968"/>
    </source>
</evidence>
<feature type="signal peptide" evidence="11">
    <location>
        <begin position="1"/>
        <end position="17"/>
    </location>
</feature>
<dbReference type="InterPro" id="IPR000172">
    <property type="entry name" value="GMC_OxRdtase_N"/>
</dbReference>
<feature type="active site" description="Proton donor" evidence="8">
    <location>
        <position position="527"/>
    </location>
</feature>
<evidence type="ECO:0000256" key="6">
    <source>
        <dbReference type="ARBA" id="ARBA00023002"/>
    </source>
</evidence>
<protein>
    <submittedName>
        <fullName evidence="14">GMC oxidoreductase</fullName>
    </submittedName>
</protein>
<dbReference type="Gene3D" id="3.30.560.10">
    <property type="entry name" value="Glucose Oxidase, domain 3"/>
    <property type="match status" value="1"/>
</dbReference>
<evidence type="ECO:0000256" key="5">
    <source>
        <dbReference type="ARBA" id="ARBA00022827"/>
    </source>
</evidence>
<dbReference type="GO" id="GO:0050660">
    <property type="term" value="F:flavin adenine dinucleotide binding"/>
    <property type="evidence" value="ECO:0007669"/>
    <property type="project" value="InterPro"/>
</dbReference>
<dbReference type="InterPro" id="IPR012132">
    <property type="entry name" value="GMC_OxRdtase"/>
</dbReference>
<evidence type="ECO:0000256" key="3">
    <source>
        <dbReference type="ARBA" id="ARBA00022630"/>
    </source>
</evidence>
<evidence type="ECO:0000259" key="12">
    <source>
        <dbReference type="PROSITE" id="PS00623"/>
    </source>
</evidence>
<feature type="active site" description="Proton acceptor" evidence="8">
    <location>
        <position position="570"/>
    </location>
</feature>
<comment type="caution">
    <text evidence="14">The sequence shown here is derived from an EMBL/GenBank/DDBJ whole genome shotgun (WGS) entry which is preliminary data.</text>
</comment>
<proteinExistence type="inferred from homology"/>
<dbReference type="EMBL" id="JACAZH010000002">
    <property type="protein sequence ID" value="KAF7375391.1"/>
    <property type="molecule type" value="Genomic_DNA"/>
</dbReference>
<dbReference type="PROSITE" id="PS00623">
    <property type="entry name" value="GMC_OXRED_1"/>
    <property type="match status" value="1"/>
</dbReference>